<evidence type="ECO:0000256" key="4">
    <source>
        <dbReference type="ARBA" id="ARBA00004496"/>
    </source>
</evidence>
<evidence type="ECO:0000256" key="8">
    <source>
        <dbReference type="ARBA" id="ARBA00022448"/>
    </source>
</evidence>
<feature type="binding site" evidence="20">
    <location>
        <position position="429"/>
    </location>
    <ligand>
        <name>Mg(2+)</name>
        <dbReference type="ChEBI" id="CHEBI:18420"/>
    </ligand>
</feature>
<name>A0A9D1PW35_9BACT</name>
<dbReference type="Gene3D" id="3.20.20.60">
    <property type="entry name" value="Phosphoenolpyruvate-binding domains"/>
    <property type="match status" value="1"/>
</dbReference>
<sequence length="587" mass="64500">MARAHLYGTPVSPGIALGTIHFLHTEPVPDKRRIVPSEVEAEQQALRQALEAVREDLRQAMNKVPEDLQEYREIISAQVEMTQDPKLVDSTCQLIAREQVGAAWALNCVVTQLCEVFRNMDDPYLRDRAQDIRVVGMRILNRLSGATDAVQAGDNLILASEDISPADIMDLDVHSIRGIVTREGGLTSHTAILARGMHIPALVCVTNLLVAARDGDKVIIDGLGGNVLISPSEEDTLHYSRRATAYSAWQVAARNTAHWPADTTDALRVGVLANIERPHEARELSQVGADGIGLYRTEFAFLRETLPTEEELYAEYATVVQDAPGRAIIRTLDCGADKLTRAQQAFKEPNPALGLRGIRFTLHHQDLFRAQLRALLRAGRLGKLSILLPMISTVEEVRSVRRLIQEVDQELTMRNVPHASRVPLGVMIETPAAVLITDVLARECDFFSIGSNDLIHYLMAIDRNNRHVAYLGDAMHPAVIRSLKRIIDSGHREGLSVSACGELSSDPFGVVLMLGMGIDSLSVSPSFLPGIKHLIRKLDAQACTELATQVLLSMDIPACKHMVNEMLQKVLGHELSFMTSAVMGGHA</sequence>
<gene>
    <name evidence="24" type="primary">ptsP</name>
    <name evidence="24" type="ORF">H9894_01455</name>
</gene>
<keyword evidence="12 17" id="KW-0598">Phosphotransferase system</keyword>
<feature type="domain" description="Phosphotransferase system enzyme I N-terminal" evidence="23">
    <location>
        <begin position="8"/>
        <end position="128"/>
    </location>
</feature>
<reference evidence="24" key="2">
    <citation type="submission" date="2021-04" db="EMBL/GenBank/DDBJ databases">
        <authorList>
            <person name="Gilroy R."/>
        </authorList>
    </citation>
    <scope>NUCLEOTIDE SEQUENCE</scope>
    <source>
        <strain evidence="24">ChiHecec2B26-446</strain>
    </source>
</reference>
<evidence type="ECO:0000256" key="18">
    <source>
        <dbReference type="PIRSR" id="PIRSR000732-1"/>
    </source>
</evidence>
<evidence type="ECO:0000256" key="15">
    <source>
        <dbReference type="ARBA" id="ARBA00022842"/>
    </source>
</evidence>
<feature type="active site" description="Tele-phosphohistidine intermediate" evidence="18">
    <location>
        <position position="189"/>
    </location>
</feature>
<feature type="binding site" evidence="20">
    <location>
        <position position="453"/>
    </location>
    <ligand>
        <name>Mg(2+)</name>
        <dbReference type="ChEBI" id="CHEBI:18420"/>
    </ligand>
</feature>
<keyword evidence="8 17" id="KW-0813">Transport</keyword>
<dbReference type="InterPro" id="IPR006318">
    <property type="entry name" value="PTS_EI-like"/>
</dbReference>
<comment type="caution">
    <text evidence="24">The sequence shown here is derived from an EMBL/GenBank/DDBJ whole genome shotgun (WGS) entry which is preliminary data.</text>
</comment>
<evidence type="ECO:0000256" key="3">
    <source>
        <dbReference type="ARBA" id="ARBA00002728"/>
    </source>
</evidence>
<comment type="function">
    <text evidence="3 17">General (non sugar-specific) component of the phosphoenolpyruvate-dependent sugar phosphotransferase system (sugar PTS). This major carbohydrate active-transport system catalyzes the phosphorylation of incoming sugar substrates concomitantly with their translocation across the cell membrane. Enzyme I transfers the phosphoryl group from phosphoenolpyruvate (PEP) to the phosphoryl carrier protein (HPr).</text>
</comment>
<feature type="active site" description="Proton donor" evidence="18">
    <location>
        <position position="500"/>
    </location>
</feature>
<dbReference type="InterPro" id="IPR050499">
    <property type="entry name" value="PEP-utilizing_PTS_enzyme"/>
</dbReference>
<dbReference type="NCBIfam" id="TIGR01417">
    <property type="entry name" value="PTS_I_fam"/>
    <property type="match status" value="1"/>
</dbReference>
<comment type="similarity">
    <text evidence="5 17">Belongs to the PEP-utilizing enzyme family.</text>
</comment>
<evidence type="ECO:0000256" key="6">
    <source>
        <dbReference type="ARBA" id="ARBA00012232"/>
    </source>
</evidence>
<dbReference type="SUPFAM" id="SSF51621">
    <property type="entry name" value="Phosphoenolpyruvate/pyruvate domain"/>
    <property type="match status" value="1"/>
</dbReference>
<dbReference type="Proteomes" id="UP000886752">
    <property type="component" value="Unassembled WGS sequence"/>
</dbReference>
<dbReference type="Pfam" id="PF05524">
    <property type="entry name" value="PEP-utilisers_N"/>
    <property type="match status" value="1"/>
</dbReference>
<dbReference type="PROSITE" id="PS00370">
    <property type="entry name" value="PEP_ENZYMES_PHOS_SITE"/>
    <property type="match status" value="1"/>
</dbReference>
<dbReference type="InterPro" id="IPR008279">
    <property type="entry name" value="PEP-util_enz_mobile_dom"/>
</dbReference>
<comment type="catalytic activity">
    <reaction evidence="1 17">
        <text>L-histidyl-[protein] + phosphoenolpyruvate = N(pros)-phospho-L-histidyl-[protein] + pyruvate</text>
        <dbReference type="Rhea" id="RHEA:23880"/>
        <dbReference type="Rhea" id="RHEA-COMP:9745"/>
        <dbReference type="Rhea" id="RHEA-COMP:9746"/>
        <dbReference type="ChEBI" id="CHEBI:15361"/>
        <dbReference type="ChEBI" id="CHEBI:29979"/>
        <dbReference type="ChEBI" id="CHEBI:58702"/>
        <dbReference type="ChEBI" id="CHEBI:64837"/>
        <dbReference type="EC" id="2.7.3.9"/>
    </reaction>
</comment>
<evidence type="ECO:0000256" key="13">
    <source>
        <dbReference type="ARBA" id="ARBA00022723"/>
    </source>
</evidence>
<dbReference type="InterPro" id="IPR036637">
    <property type="entry name" value="Phosphohistidine_dom_sf"/>
</dbReference>
<dbReference type="SUPFAM" id="SSF47831">
    <property type="entry name" value="Enzyme I of the PEP:sugar phosphotransferase system HPr-binding (sub)domain"/>
    <property type="match status" value="1"/>
</dbReference>
<evidence type="ECO:0000256" key="17">
    <source>
        <dbReference type="PIRNR" id="PIRNR000732"/>
    </source>
</evidence>
<evidence type="ECO:0000256" key="16">
    <source>
        <dbReference type="ARBA" id="ARBA00033235"/>
    </source>
</evidence>
<dbReference type="Gene3D" id="3.50.30.10">
    <property type="entry name" value="Phosphohistidine domain"/>
    <property type="match status" value="1"/>
</dbReference>
<dbReference type="EMBL" id="DXHV01000017">
    <property type="protein sequence ID" value="HIV99848.1"/>
    <property type="molecule type" value="Genomic_DNA"/>
</dbReference>
<feature type="binding site" evidence="19">
    <location>
        <begin position="452"/>
        <end position="453"/>
    </location>
    <ligand>
        <name>phosphoenolpyruvate</name>
        <dbReference type="ChEBI" id="CHEBI:58702"/>
    </ligand>
</feature>
<proteinExistence type="inferred from homology"/>
<feature type="binding site" evidence="19">
    <location>
        <position position="330"/>
    </location>
    <ligand>
        <name>phosphoenolpyruvate</name>
        <dbReference type="ChEBI" id="CHEBI:58702"/>
    </ligand>
</feature>
<evidence type="ECO:0000256" key="11">
    <source>
        <dbReference type="ARBA" id="ARBA00022679"/>
    </source>
</evidence>
<keyword evidence="14 17" id="KW-0418">Kinase</keyword>
<evidence type="ECO:0000256" key="10">
    <source>
        <dbReference type="ARBA" id="ARBA00022597"/>
    </source>
</evidence>
<dbReference type="EC" id="2.7.3.9" evidence="6 17"/>
<evidence type="ECO:0000313" key="25">
    <source>
        <dbReference type="Proteomes" id="UP000886752"/>
    </source>
</evidence>
<dbReference type="InterPro" id="IPR024692">
    <property type="entry name" value="PTS_EI"/>
</dbReference>
<keyword evidence="11 17" id="KW-0808">Transferase</keyword>
<reference evidence="24" key="1">
    <citation type="journal article" date="2021" name="PeerJ">
        <title>Extensive microbial diversity within the chicken gut microbiome revealed by metagenomics and culture.</title>
        <authorList>
            <person name="Gilroy R."/>
            <person name="Ravi A."/>
            <person name="Getino M."/>
            <person name="Pursley I."/>
            <person name="Horton D.L."/>
            <person name="Alikhan N.F."/>
            <person name="Baker D."/>
            <person name="Gharbi K."/>
            <person name="Hall N."/>
            <person name="Watson M."/>
            <person name="Adriaenssens E.M."/>
            <person name="Foster-Nyarko E."/>
            <person name="Jarju S."/>
            <person name="Secka A."/>
            <person name="Antonio M."/>
            <person name="Oren A."/>
            <person name="Chaudhuri R.R."/>
            <person name="La Ragione R."/>
            <person name="Hildebrand F."/>
            <person name="Pallen M.J."/>
        </authorList>
    </citation>
    <scope>NUCLEOTIDE SEQUENCE</scope>
    <source>
        <strain evidence="24">ChiHecec2B26-446</strain>
    </source>
</reference>
<dbReference type="InterPro" id="IPR040442">
    <property type="entry name" value="Pyrv_kinase-like_dom_sf"/>
</dbReference>
<evidence type="ECO:0000259" key="23">
    <source>
        <dbReference type="Pfam" id="PF05524"/>
    </source>
</evidence>
<dbReference type="InterPro" id="IPR015813">
    <property type="entry name" value="Pyrv/PenolPyrv_kinase-like_dom"/>
</dbReference>
<feature type="domain" description="PEP-utilising enzyme mobile" evidence="21">
    <location>
        <begin position="155"/>
        <end position="223"/>
    </location>
</feature>
<dbReference type="AlphaFoldDB" id="A0A9D1PW35"/>
<dbReference type="InterPro" id="IPR000121">
    <property type="entry name" value="PEP_util_C"/>
</dbReference>
<evidence type="ECO:0000256" key="12">
    <source>
        <dbReference type="ARBA" id="ARBA00022683"/>
    </source>
</evidence>
<keyword evidence="15 17" id="KW-0460">Magnesium</keyword>
<comment type="cofactor">
    <cofactor evidence="2 17 20">
        <name>Mg(2+)</name>
        <dbReference type="ChEBI" id="CHEBI:18420"/>
    </cofactor>
</comment>
<evidence type="ECO:0000259" key="21">
    <source>
        <dbReference type="Pfam" id="PF00391"/>
    </source>
</evidence>
<keyword evidence="13 17" id="KW-0479">Metal-binding</keyword>
<evidence type="ECO:0000259" key="22">
    <source>
        <dbReference type="Pfam" id="PF02896"/>
    </source>
</evidence>
<feature type="binding site" evidence="19">
    <location>
        <position position="296"/>
    </location>
    <ligand>
        <name>phosphoenolpyruvate</name>
        <dbReference type="ChEBI" id="CHEBI:58702"/>
    </ligand>
</feature>
<accession>A0A9D1PW35</accession>
<dbReference type="GO" id="GO:0005737">
    <property type="term" value="C:cytoplasm"/>
    <property type="evidence" value="ECO:0007669"/>
    <property type="project" value="UniProtKB-SubCell"/>
</dbReference>
<dbReference type="InterPro" id="IPR008731">
    <property type="entry name" value="PTS_EIN"/>
</dbReference>
<dbReference type="InterPro" id="IPR036618">
    <property type="entry name" value="PtsI_HPr-bd_sf"/>
</dbReference>
<feature type="binding site" evidence="19">
    <location>
        <position position="463"/>
    </location>
    <ligand>
        <name>phosphoenolpyruvate</name>
        <dbReference type="ChEBI" id="CHEBI:58702"/>
    </ligand>
</feature>
<protein>
    <recommendedName>
        <fullName evidence="7 17">Phosphoenolpyruvate-protein phosphotransferase</fullName>
        <ecNumber evidence="6 17">2.7.3.9</ecNumber>
    </recommendedName>
    <alternativeName>
        <fullName evidence="16 17">Phosphotransferase system, enzyme I</fullName>
    </alternativeName>
</protein>
<dbReference type="Pfam" id="PF02896">
    <property type="entry name" value="PEP-utilizers_C"/>
    <property type="match status" value="1"/>
</dbReference>
<evidence type="ECO:0000313" key="24">
    <source>
        <dbReference type="EMBL" id="HIV99848.1"/>
    </source>
</evidence>
<evidence type="ECO:0000256" key="7">
    <source>
        <dbReference type="ARBA" id="ARBA00016544"/>
    </source>
</evidence>
<evidence type="ECO:0000256" key="19">
    <source>
        <dbReference type="PIRSR" id="PIRSR000732-2"/>
    </source>
</evidence>
<comment type="subcellular location">
    <subcellularLocation>
        <location evidence="4 17">Cytoplasm</location>
    </subcellularLocation>
</comment>
<organism evidence="24 25">
    <name type="scientific">Candidatus Desulfovibrio intestinipullorum</name>
    <dbReference type="NCBI Taxonomy" id="2838536"/>
    <lineage>
        <taxon>Bacteria</taxon>
        <taxon>Pseudomonadati</taxon>
        <taxon>Thermodesulfobacteriota</taxon>
        <taxon>Desulfovibrionia</taxon>
        <taxon>Desulfovibrionales</taxon>
        <taxon>Desulfovibrionaceae</taxon>
        <taxon>Desulfovibrio</taxon>
    </lineage>
</organism>
<evidence type="ECO:0000256" key="5">
    <source>
        <dbReference type="ARBA" id="ARBA00007837"/>
    </source>
</evidence>
<dbReference type="GO" id="GO:0016301">
    <property type="term" value="F:kinase activity"/>
    <property type="evidence" value="ECO:0007669"/>
    <property type="project" value="UniProtKB-KW"/>
</dbReference>
<dbReference type="PANTHER" id="PTHR46244">
    <property type="entry name" value="PHOSPHOENOLPYRUVATE-PROTEIN PHOSPHOTRANSFERASE"/>
    <property type="match status" value="1"/>
</dbReference>
<keyword evidence="10 17" id="KW-0762">Sugar transport</keyword>
<dbReference type="GO" id="GO:0008965">
    <property type="term" value="F:phosphoenolpyruvate-protein phosphotransferase activity"/>
    <property type="evidence" value="ECO:0007669"/>
    <property type="project" value="UniProtKB-EC"/>
</dbReference>
<dbReference type="PRINTS" id="PR01736">
    <property type="entry name" value="PHPHTRNFRASE"/>
</dbReference>
<dbReference type="PIRSF" id="PIRSF000732">
    <property type="entry name" value="PTS_enzyme_I"/>
    <property type="match status" value="1"/>
</dbReference>
<evidence type="ECO:0000256" key="14">
    <source>
        <dbReference type="ARBA" id="ARBA00022777"/>
    </source>
</evidence>
<evidence type="ECO:0000256" key="1">
    <source>
        <dbReference type="ARBA" id="ARBA00000683"/>
    </source>
</evidence>
<keyword evidence="9 17" id="KW-0963">Cytoplasm</keyword>
<dbReference type="SUPFAM" id="SSF52009">
    <property type="entry name" value="Phosphohistidine domain"/>
    <property type="match status" value="1"/>
</dbReference>
<dbReference type="InterPro" id="IPR018274">
    <property type="entry name" value="PEP_util_AS"/>
</dbReference>
<dbReference type="GO" id="GO:0009401">
    <property type="term" value="P:phosphoenolpyruvate-dependent sugar phosphotransferase system"/>
    <property type="evidence" value="ECO:0007669"/>
    <property type="project" value="UniProtKB-KW"/>
</dbReference>
<dbReference type="Pfam" id="PF00391">
    <property type="entry name" value="PEP-utilizers"/>
    <property type="match status" value="1"/>
</dbReference>
<evidence type="ECO:0000256" key="2">
    <source>
        <dbReference type="ARBA" id="ARBA00001946"/>
    </source>
</evidence>
<dbReference type="GO" id="GO:0046872">
    <property type="term" value="F:metal ion binding"/>
    <property type="evidence" value="ECO:0007669"/>
    <property type="project" value="UniProtKB-KW"/>
</dbReference>
<dbReference type="PANTHER" id="PTHR46244:SF3">
    <property type="entry name" value="PHOSPHOENOLPYRUVATE-PROTEIN PHOSPHOTRANSFERASE"/>
    <property type="match status" value="1"/>
</dbReference>
<feature type="domain" description="PEP-utilising enzyme C-terminal" evidence="22">
    <location>
        <begin position="256"/>
        <end position="539"/>
    </location>
</feature>
<evidence type="ECO:0000256" key="9">
    <source>
        <dbReference type="ARBA" id="ARBA00022490"/>
    </source>
</evidence>
<dbReference type="Gene3D" id="1.10.274.10">
    <property type="entry name" value="PtsI, HPr-binding domain"/>
    <property type="match status" value="1"/>
</dbReference>
<evidence type="ECO:0000256" key="20">
    <source>
        <dbReference type="PIRSR" id="PIRSR000732-3"/>
    </source>
</evidence>